<feature type="region of interest" description="Disordered" evidence="1">
    <location>
        <begin position="584"/>
        <end position="682"/>
    </location>
</feature>
<dbReference type="PANTHER" id="PTHR35391:SF3">
    <property type="entry name" value="FINGER DOMAIN PROTEIN, PUTATIVE (AFU_ORTHOLOGUE AFUA_8G04300)-RELATED"/>
    <property type="match status" value="1"/>
</dbReference>
<keyword evidence="4" id="KW-1185">Reference proteome</keyword>
<feature type="region of interest" description="Disordered" evidence="1">
    <location>
        <begin position="178"/>
        <end position="222"/>
    </location>
</feature>
<feature type="region of interest" description="Disordered" evidence="1">
    <location>
        <begin position="1"/>
        <end position="72"/>
    </location>
</feature>
<feature type="domain" description="C2H2-type" evidence="2">
    <location>
        <begin position="943"/>
        <end position="963"/>
    </location>
</feature>
<reference evidence="3" key="1">
    <citation type="journal article" date="2021" name="IMA Fungus">
        <title>Genomic characterization of three marine fungi, including Emericellopsis atlantica sp. nov. with signatures of a generalist lifestyle and marine biomass degradation.</title>
        <authorList>
            <person name="Hagestad O.C."/>
            <person name="Hou L."/>
            <person name="Andersen J.H."/>
            <person name="Hansen E.H."/>
            <person name="Altermark B."/>
            <person name="Li C."/>
            <person name="Kuhnert E."/>
            <person name="Cox R.J."/>
            <person name="Crous P.W."/>
            <person name="Spatafora J.W."/>
            <person name="Lail K."/>
            <person name="Amirebrahimi M."/>
            <person name="Lipzen A."/>
            <person name="Pangilinan J."/>
            <person name="Andreopoulos W."/>
            <person name="Hayes R.D."/>
            <person name="Ng V."/>
            <person name="Grigoriev I.V."/>
            <person name="Jackson S.A."/>
            <person name="Sutton T.D.S."/>
            <person name="Dobson A.D.W."/>
            <person name="Rama T."/>
        </authorList>
    </citation>
    <scope>NUCLEOTIDE SEQUENCE</scope>
    <source>
        <strain evidence="3">TRa018bII</strain>
    </source>
</reference>
<dbReference type="Pfam" id="PF26082">
    <property type="entry name" value="zf-C2H2_AcuF"/>
    <property type="match status" value="1"/>
</dbReference>
<feature type="compositionally biased region" description="Polar residues" evidence="1">
    <location>
        <begin position="348"/>
        <end position="358"/>
    </location>
</feature>
<feature type="region of interest" description="Disordered" evidence="1">
    <location>
        <begin position="1178"/>
        <end position="1208"/>
    </location>
</feature>
<evidence type="ECO:0000313" key="4">
    <source>
        <dbReference type="Proteomes" id="UP000824998"/>
    </source>
</evidence>
<feature type="compositionally biased region" description="Polar residues" evidence="1">
    <location>
        <begin position="178"/>
        <end position="205"/>
    </location>
</feature>
<protein>
    <recommendedName>
        <fullName evidence="2">C2H2-type domain-containing protein</fullName>
    </recommendedName>
</protein>
<dbReference type="AlphaFoldDB" id="A0A9P7YQ20"/>
<feature type="compositionally biased region" description="Polar residues" evidence="1">
    <location>
        <begin position="617"/>
        <end position="627"/>
    </location>
</feature>
<feature type="compositionally biased region" description="Polar residues" evidence="1">
    <location>
        <begin position="98"/>
        <end position="111"/>
    </location>
</feature>
<dbReference type="SMART" id="SM00355">
    <property type="entry name" value="ZnF_C2H2"/>
    <property type="match status" value="3"/>
</dbReference>
<dbReference type="Proteomes" id="UP000824998">
    <property type="component" value="Unassembled WGS sequence"/>
</dbReference>
<feature type="compositionally biased region" description="Basic and acidic residues" evidence="1">
    <location>
        <begin position="272"/>
        <end position="284"/>
    </location>
</feature>
<feature type="compositionally biased region" description="Polar residues" evidence="1">
    <location>
        <begin position="584"/>
        <end position="598"/>
    </location>
</feature>
<feature type="region of interest" description="Disordered" evidence="1">
    <location>
        <begin position="98"/>
        <end position="134"/>
    </location>
</feature>
<name>A0A9P7YQ20_9HELO</name>
<feature type="region of interest" description="Disordered" evidence="1">
    <location>
        <begin position="260"/>
        <end position="291"/>
    </location>
</feature>
<feature type="compositionally biased region" description="Acidic residues" evidence="1">
    <location>
        <begin position="660"/>
        <end position="675"/>
    </location>
</feature>
<feature type="region of interest" description="Disordered" evidence="1">
    <location>
        <begin position="346"/>
        <end position="375"/>
    </location>
</feature>
<feature type="region of interest" description="Disordered" evidence="1">
    <location>
        <begin position="538"/>
        <end position="562"/>
    </location>
</feature>
<gene>
    <name evidence="3" type="ORF">BJ875DRAFT_136711</name>
</gene>
<dbReference type="PROSITE" id="PS00028">
    <property type="entry name" value="ZINC_FINGER_C2H2_1"/>
    <property type="match status" value="2"/>
</dbReference>
<comment type="caution">
    <text evidence="3">The sequence shown here is derived from an EMBL/GenBank/DDBJ whole genome shotgun (WGS) entry which is preliminary data.</text>
</comment>
<dbReference type="OrthoDB" id="5315052at2759"/>
<organism evidence="3 4">
    <name type="scientific">Amylocarpus encephaloides</name>
    <dbReference type="NCBI Taxonomy" id="45428"/>
    <lineage>
        <taxon>Eukaryota</taxon>
        <taxon>Fungi</taxon>
        <taxon>Dikarya</taxon>
        <taxon>Ascomycota</taxon>
        <taxon>Pezizomycotina</taxon>
        <taxon>Leotiomycetes</taxon>
        <taxon>Helotiales</taxon>
        <taxon>Helotiales incertae sedis</taxon>
        <taxon>Amylocarpus</taxon>
    </lineage>
</organism>
<dbReference type="InterPro" id="IPR013087">
    <property type="entry name" value="Znf_C2H2_type"/>
</dbReference>
<feature type="compositionally biased region" description="Polar residues" evidence="1">
    <location>
        <begin position="62"/>
        <end position="72"/>
    </location>
</feature>
<feature type="domain" description="C2H2-type" evidence="2">
    <location>
        <begin position="878"/>
        <end position="901"/>
    </location>
</feature>
<accession>A0A9P7YQ20</accession>
<proteinExistence type="predicted"/>
<evidence type="ECO:0000313" key="3">
    <source>
        <dbReference type="EMBL" id="KAG9237607.1"/>
    </source>
</evidence>
<sequence length="1208" mass="133840">MSSTTYNPPTFVDPQASRDFVDVKDPQLNNNTSDNNHLSPFPSSQTASNSASPSNNPNSISGDSYSEYSPYQPSDFSELEDQFFGVDFNAVYRTDSLPSNITTTTSYQPPNLNRALPDLPFEIENKPDSDTYTASTYPLSPVHTSISNTPSPNLVNDRKLNVTISPHELNNDFNLSRYQNFESGVPPNTANPQLTPDQSGSSHTSAEGVEPSAMAGLDRSPHVTVSQWTQGYSQHQADNVVSSAMPYTNQDNLATSFAESGVSQNLPAPVTRADDGSWKSDERTGQAGLDPENRRMMYDDLVITLDEQAERRRIMNKNIEVHEWRSQAGGSSEAEDERPAQSYFRLPANNQSWYQQSGSRRHRDPSEAENYIDPIDDGISIRENRLVEGQVYFDPKGGNVTEDDVHLMNQPRQWNDGPSVPFILTTTFQPATSNDAMERFRRHADTMSIASRAATWGTRRRSEPSLADMDSVANGSFLKKLSISRPAEGRQRQHSIFDQGLDRLASIVRKRSDSKLSTSKLKRTHSVHNVSDELHIQSASRQNSGGSLAPPPRTSSFGKRSTPSINTAMAAMAGPLAAVGTTHARNGSVSATGTSPKSPSHLGWPSRVINRARSRSDLTQTQSNVGQSGLAGLWRGHGGPPVPTLASPPVENETRQPEIQDQDDEDDEEDEQMDEGDIKTEEAQADPIIPNYDGFKAHVRRLNPDMDPRYNWLVSRIAHQQEIRYKNLLDLRVKHSQALSNRACGSGRLCVALGGSAMLLDTKGNPKEAGQPGPGLQLVTDFSDDDSNPGEGALTEETFPTGVPMPPTKNLPAEFECQLCFKAKKFQKPSDWTKHVHEDVQPFTCTYDKCKEPKSFKRKADWVRHENERHRHLEWWICQVDDCSHPCYRKDNFLQHLVREHKLPEPKQKTKAAIKKARLTEPAWRMLEQCHHETEKRPLDEPCKFCGRSFATWKKLTVHLAKHMEHLSLPILKLVEARSVDASTIISPVEQNLTPSTPISRTKMESLSPFNMSNVSPIPMTNQSFTPSGYDQTAFFPASGPAGGFGMSSQLGPDLFTPTNMYADNSFAVRQVDQPRPFGPIDSGGLGQVNQARGFRSSDAGFQQHQRTPSRPYGSMDANFTQQLPEQSFLPTPTSAFSMSQDFTSAPAAVSNYPAANVLGIQDGSFAYNPLTVNTTQSFQPQVPMTQGPGSGQSYRHPSQNIPYYGQQ</sequence>
<dbReference type="PANTHER" id="PTHR35391">
    <property type="entry name" value="C2H2-TYPE DOMAIN-CONTAINING PROTEIN-RELATED"/>
    <property type="match status" value="1"/>
</dbReference>
<dbReference type="EMBL" id="MU251383">
    <property type="protein sequence ID" value="KAG9237607.1"/>
    <property type="molecule type" value="Genomic_DNA"/>
</dbReference>
<dbReference type="InterPro" id="IPR058925">
    <property type="entry name" value="zf-C2H2_AcuF"/>
</dbReference>
<feature type="compositionally biased region" description="Polar residues" evidence="1">
    <location>
        <begin position="27"/>
        <end position="38"/>
    </location>
</feature>
<evidence type="ECO:0000256" key="1">
    <source>
        <dbReference type="SAM" id="MobiDB-lite"/>
    </source>
</evidence>
<feature type="compositionally biased region" description="Low complexity" evidence="1">
    <location>
        <begin position="42"/>
        <end position="61"/>
    </location>
</feature>
<feature type="compositionally biased region" description="Polar residues" evidence="1">
    <location>
        <begin position="1192"/>
        <end position="1208"/>
    </location>
</feature>
<evidence type="ECO:0000259" key="2">
    <source>
        <dbReference type="PROSITE" id="PS00028"/>
    </source>
</evidence>
<feature type="compositionally biased region" description="Polar residues" evidence="1">
    <location>
        <begin position="1100"/>
        <end position="1109"/>
    </location>
</feature>
<feature type="region of interest" description="Disordered" evidence="1">
    <location>
        <begin position="1097"/>
        <end position="1118"/>
    </location>
</feature>